<dbReference type="PANTHER" id="PTHR16515:SF49">
    <property type="entry name" value="GASTRULA ZINC FINGER PROTEIN XLCGF49.1-LIKE-RELATED"/>
    <property type="match status" value="1"/>
</dbReference>
<feature type="compositionally biased region" description="Basic and acidic residues" evidence="8">
    <location>
        <begin position="307"/>
        <end position="326"/>
    </location>
</feature>
<feature type="region of interest" description="Disordered" evidence="8">
    <location>
        <begin position="168"/>
        <end position="215"/>
    </location>
</feature>
<proteinExistence type="predicted"/>
<evidence type="ECO:0000256" key="2">
    <source>
        <dbReference type="ARBA" id="ARBA00022723"/>
    </source>
</evidence>
<dbReference type="PROSITE" id="PS50157">
    <property type="entry name" value="ZINC_FINGER_C2H2_2"/>
    <property type="match status" value="9"/>
</dbReference>
<feature type="domain" description="C2H2-type" evidence="9">
    <location>
        <begin position="553"/>
        <end position="580"/>
    </location>
</feature>
<dbReference type="FunFam" id="3.30.160.60:FF:003287">
    <property type="entry name" value="Zgc:113343"/>
    <property type="match status" value="1"/>
</dbReference>
<dbReference type="EMBL" id="JAUPFM010000019">
    <property type="protein sequence ID" value="KAK2820673.1"/>
    <property type="molecule type" value="Genomic_DNA"/>
</dbReference>
<evidence type="ECO:0000256" key="5">
    <source>
        <dbReference type="ARBA" id="ARBA00022833"/>
    </source>
</evidence>
<dbReference type="SUPFAM" id="SSF57667">
    <property type="entry name" value="beta-beta-alpha zinc fingers"/>
    <property type="match status" value="4"/>
</dbReference>
<evidence type="ECO:0000313" key="11">
    <source>
        <dbReference type="Proteomes" id="UP001187415"/>
    </source>
</evidence>
<evidence type="ECO:0000256" key="7">
    <source>
        <dbReference type="PROSITE-ProRule" id="PRU00042"/>
    </source>
</evidence>
<dbReference type="InterPro" id="IPR036236">
    <property type="entry name" value="Znf_C2H2_sf"/>
</dbReference>
<sequence length="593" mass="66653">MFDMELVRTSVARSLSAAAEQILDVVGTMVATPERQTPPGPEMCPEQWSAVVQKQLLVVADEICRILERMMIKYTTLKMETDVHRTDKLAQSGLGHEKEVPSGHQKCGQSTSPVRKTSVPPQYRDASTETDSEVIHQMQRTEYGTLTMVETDLCGVPPTDQEVLSTKYAEAGSKGNSNEKLKSNKRTLPQRPTQNQGESYSKMCGRPLHKDSTKEKIKIKTKRSQTLGQRCCRVCGKFFCYRRSFLKHVLQHEQSSDQCGVCGNLFDSAESLMEHLQTHNEENGGKNQTDDIRSSAECSDAESDAADSDRDQKQSKDTGSDGENGKATKKATCLQNTNTKIQALNKPKRLKHKDLYPLKYCCKVCGKSFCYRTSFLKHVQEDVSDSDLCGVCGKHFKTEENLRIHLQTYTRMNECEICGRHFDGLKQLEMHMRTHTGEKPFICSICGKAFAQNGNLMGHMRVHTGEKPYVCSVCGQSFSFKEYMMSHMRIHTGEKPFLCSVCGKEFRQRGTLKTHMMIHTGESTHKCVICDKTFYKSGALKIHMRTHTGEKPYLCNVCGKSFASSSSLTKHMGVHEGEQTHDGRDCGAGRLRK</sequence>
<evidence type="ECO:0000256" key="3">
    <source>
        <dbReference type="ARBA" id="ARBA00022737"/>
    </source>
</evidence>
<accession>A0AA88JAF3</accession>
<keyword evidence="11" id="KW-1185">Reference proteome</keyword>
<feature type="compositionally biased region" description="Basic and acidic residues" evidence="8">
    <location>
        <begin position="573"/>
        <end position="587"/>
    </location>
</feature>
<organism evidence="10 11">
    <name type="scientific">Channa striata</name>
    <name type="common">Snakehead murrel</name>
    <name type="synonym">Ophicephalus striatus</name>
    <dbReference type="NCBI Taxonomy" id="64152"/>
    <lineage>
        <taxon>Eukaryota</taxon>
        <taxon>Metazoa</taxon>
        <taxon>Chordata</taxon>
        <taxon>Craniata</taxon>
        <taxon>Vertebrata</taxon>
        <taxon>Euteleostomi</taxon>
        <taxon>Actinopterygii</taxon>
        <taxon>Neopterygii</taxon>
        <taxon>Teleostei</taxon>
        <taxon>Neoteleostei</taxon>
        <taxon>Acanthomorphata</taxon>
        <taxon>Anabantaria</taxon>
        <taxon>Anabantiformes</taxon>
        <taxon>Channoidei</taxon>
        <taxon>Channidae</taxon>
        <taxon>Channa</taxon>
    </lineage>
</organism>
<keyword evidence="5" id="KW-0862">Zinc</keyword>
<dbReference type="GO" id="GO:0008270">
    <property type="term" value="F:zinc ion binding"/>
    <property type="evidence" value="ECO:0007669"/>
    <property type="project" value="UniProtKB-KW"/>
</dbReference>
<dbReference type="GO" id="GO:0005634">
    <property type="term" value="C:nucleus"/>
    <property type="evidence" value="ECO:0007669"/>
    <property type="project" value="UniProtKB-SubCell"/>
</dbReference>
<dbReference type="Gene3D" id="3.30.160.60">
    <property type="entry name" value="Classic Zinc Finger"/>
    <property type="match status" value="8"/>
</dbReference>
<comment type="caution">
    <text evidence="10">The sequence shown here is derived from an EMBL/GenBank/DDBJ whole genome shotgun (WGS) entry which is preliminary data.</text>
</comment>
<protein>
    <recommendedName>
        <fullName evidence="9">C2H2-type domain-containing protein</fullName>
    </recommendedName>
</protein>
<feature type="domain" description="C2H2-type" evidence="9">
    <location>
        <begin position="469"/>
        <end position="496"/>
    </location>
</feature>
<feature type="region of interest" description="Disordered" evidence="8">
    <location>
        <begin position="302"/>
        <end position="328"/>
    </location>
</feature>
<dbReference type="FunFam" id="3.30.160.60:FF:000557">
    <property type="entry name" value="zinc finger and SCAN domain-containing protein 29"/>
    <property type="match status" value="1"/>
</dbReference>
<keyword evidence="2" id="KW-0479">Metal-binding</keyword>
<feature type="domain" description="C2H2-type" evidence="9">
    <location>
        <begin position="387"/>
        <end position="414"/>
    </location>
</feature>
<dbReference type="FunFam" id="3.30.160.60:FF:000744">
    <property type="entry name" value="zinc finger E-box-binding homeobox 1"/>
    <property type="match status" value="1"/>
</dbReference>
<keyword evidence="6" id="KW-0539">Nucleus</keyword>
<keyword evidence="4 7" id="KW-0863">Zinc-finger</keyword>
<feature type="domain" description="C2H2-type" evidence="9">
    <location>
        <begin position="257"/>
        <end position="284"/>
    </location>
</feature>
<dbReference type="InterPro" id="IPR013087">
    <property type="entry name" value="Znf_C2H2_type"/>
</dbReference>
<evidence type="ECO:0000256" key="1">
    <source>
        <dbReference type="ARBA" id="ARBA00004123"/>
    </source>
</evidence>
<gene>
    <name evidence="10" type="ORF">Q5P01_023632</name>
</gene>
<feature type="domain" description="C2H2-type" evidence="9">
    <location>
        <begin position="413"/>
        <end position="440"/>
    </location>
</feature>
<dbReference type="Pfam" id="PF00096">
    <property type="entry name" value="zf-C2H2"/>
    <property type="match status" value="7"/>
</dbReference>
<dbReference type="PANTHER" id="PTHR16515">
    <property type="entry name" value="PR DOMAIN ZINC FINGER PROTEIN"/>
    <property type="match status" value="1"/>
</dbReference>
<dbReference type="PROSITE" id="PS00028">
    <property type="entry name" value="ZINC_FINGER_C2H2_1"/>
    <property type="match status" value="8"/>
</dbReference>
<dbReference type="AlphaFoldDB" id="A0AA88JAF3"/>
<dbReference type="GO" id="GO:0010468">
    <property type="term" value="P:regulation of gene expression"/>
    <property type="evidence" value="ECO:0007669"/>
    <property type="project" value="TreeGrafter"/>
</dbReference>
<dbReference type="SMART" id="SM00355">
    <property type="entry name" value="ZnF_C2H2"/>
    <property type="match status" value="10"/>
</dbReference>
<dbReference type="InterPro" id="IPR050331">
    <property type="entry name" value="Zinc_finger"/>
</dbReference>
<dbReference type="FunFam" id="3.30.160.60:FF:001927">
    <property type="entry name" value="Zinc finger protein 1184"/>
    <property type="match status" value="1"/>
</dbReference>
<keyword evidence="3" id="KW-0677">Repeat</keyword>
<feature type="domain" description="C2H2-type" evidence="9">
    <location>
        <begin position="360"/>
        <end position="387"/>
    </location>
</feature>
<feature type="region of interest" description="Disordered" evidence="8">
    <location>
        <begin position="569"/>
        <end position="593"/>
    </location>
</feature>
<name>A0AA88JAF3_CHASR</name>
<dbReference type="Proteomes" id="UP001187415">
    <property type="component" value="Unassembled WGS sequence"/>
</dbReference>
<evidence type="ECO:0000313" key="10">
    <source>
        <dbReference type="EMBL" id="KAK2820673.1"/>
    </source>
</evidence>
<evidence type="ECO:0000256" key="4">
    <source>
        <dbReference type="ARBA" id="ARBA00022771"/>
    </source>
</evidence>
<feature type="region of interest" description="Disordered" evidence="8">
    <location>
        <begin position="93"/>
        <end position="132"/>
    </location>
</feature>
<dbReference type="Pfam" id="PF13912">
    <property type="entry name" value="zf-C2H2_6"/>
    <property type="match status" value="1"/>
</dbReference>
<dbReference type="FunFam" id="3.30.160.60:FF:002343">
    <property type="entry name" value="Zinc finger protein 33A"/>
    <property type="match status" value="1"/>
</dbReference>
<comment type="subcellular location">
    <subcellularLocation>
        <location evidence="1">Nucleus</location>
    </subcellularLocation>
</comment>
<reference evidence="10" key="1">
    <citation type="submission" date="2023-07" db="EMBL/GenBank/DDBJ databases">
        <title>Chromosome-level Genome Assembly of Striped Snakehead (Channa striata).</title>
        <authorList>
            <person name="Liu H."/>
        </authorList>
    </citation>
    <scope>NUCLEOTIDE SEQUENCE</scope>
    <source>
        <strain evidence="10">Gz</strain>
        <tissue evidence="10">Muscle</tissue>
    </source>
</reference>
<feature type="compositionally biased region" description="Polar residues" evidence="8">
    <location>
        <begin position="186"/>
        <end position="199"/>
    </location>
</feature>
<evidence type="ECO:0000259" key="9">
    <source>
        <dbReference type="PROSITE" id="PS50157"/>
    </source>
</evidence>
<evidence type="ECO:0000256" key="8">
    <source>
        <dbReference type="SAM" id="MobiDB-lite"/>
    </source>
</evidence>
<feature type="domain" description="C2H2-type" evidence="9">
    <location>
        <begin position="525"/>
        <end position="552"/>
    </location>
</feature>
<feature type="domain" description="C2H2-type" evidence="9">
    <location>
        <begin position="497"/>
        <end position="524"/>
    </location>
</feature>
<feature type="domain" description="C2H2-type" evidence="9">
    <location>
        <begin position="441"/>
        <end position="468"/>
    </location>
</feature>
<evidence type="ECO:0000256" key="6">
    <source>
        <dbReference type="ARBA" id="ARBA00023242"/>
    </source>
</evidence>